<comment type="caution">
    <text evidence="1">The sequence shown here is derived from an EMBL/GenBank/DDBJ whole genome shotgun (WGS) entry which is preliminary data.</text>
</comment>
<protein>
    <submittedName>
        <fullName evidence="1">19103_t:CDS:1</fullName>
    </submittedName>
</protein>
<sequence length="44" mass="4888">DSEICCKGSESVNCCFDSICSSDEVDLALKRLVWTIFLILGNLF</sequence>
<dbReference type="Proteomes" id="UP000789920">
    <property type="component" value="Unassembled WGS sequence"/>
</dbReference>
<keyword evidence="2" id="KW-1185">Reference proteome</keyword>
<organism evidence="1 2">
    <name type="scientific">Racocetra persica</name>
    <dbReference type="NCBI Taxonomy" id="160502"/>
    <lineage>
        <taxon>Eukaryota</taxon>
        <taxon>Fungi</taxon>
        <taxon>Fungi incertae sedis</taxon>
        <taxon>Mucoromycota</taxon>
        <taxon>Glomeromycotina</taxon>
        <taxon>Glomeromycetes</taxon>
        <taxon>Diversisporales</taxon>
        <taxon>Gigasporaceae</taxon>
        <taxon>Racocetra</taxon>
    </lineage>
</organism>
<evidence type="ECO:0000313" key="1">
    <source>
        <dbReference type="EMBL" id="CAG8572832.1"/>
    </source>
</evidence>
<feature type="non-terminal residue" evidence="1">
    <location>
        <position position="1"/>
    </location>
</feature>
<accession>A0ACA9M9H6</accession>
<dbReference type="EMBL" id="CAJVQC010006896">
    <property type="protein sequence ID" value="CAG8572832.1"/>
    <property type="molecule type" value="Genomic_DNA"/>
</dbReference>
<gene>
    <name evidence="1" type="ORF">RPERSI_LOCUS4827</name>
</gene>
<proteinExistence type="predicted"/>
<reference evidence="1" key="1">
    <citation type="submission" date="2021-06" db="EMBL/GenBank/DDBJ databases">
        <authorList>
            <person name="Kallberg Y."/>
            <person name="Tangrot J."/>
            <person name="Rosling A."/>
        </authorList>
    </citation>
    <scope>NUCLEOTIDE SEQUENCE</scope>
    <source>
        <strain evidence="1">MA461A</strain>
    </source>
</reference>
<name>A0ACA9M9H6_9GLOM</name>
<evidence type="ECO:0000313" key="2">
    <source>
        <dbReference type="Proteomes" id="UP000789920"/>
    </source>
</evidence>